<organism evidence="2 3">
    <name type="scientific">Gordonia cholesterolivorans</name>
    <dbReference type="NCBI Taxonomy" id="559625"/>
    <lineage>
        <taxon>Bacteria</taxon>
        <taxon>Bacillati</taxon>
        <taxon>Actinomycetota</taxon>
        <taxon>Actinomycetes</taxon>
        <taxon>Mycobacteriales</taxon>
        <taxon>Gordoniaceae</taxon>
        <taxon>Gordonia</taxon>
    </lineage>
</organism>
<dbReference type="SUPFAM" id="SSF54427">
    <property type="entry name" value="NTF2-like"/>
    <property type="match status" value="1"/>
</dbReference>
<dbReference type="GO" id="GO:0016787">
    <property type="term" value="F:hydrolase activity"/>
    <property type="evidence" value="ECO:0007669"/>
    <property type="project" value="UniProtKB-KW"/>
</dbReference>
<keyword evidence="2" id="KW-0378">Hydrolase</keyword>
<dbReference type="EMBL" id="BAAARB010000001">
    <property type="protein sequence ID" value="GAA2364960.1"/>
    <property type="molecule type" value="Genomic_DNA"/>
</dbReference>
<name>A0ABN3GZ19_9ACTN</name>
<comment type="caution">
    <text evidence="2">The sequence shown here is derived from an EMBL/GenBank/DDBJ whole genome shotgun (WGS) entry which is preliminary data.</text>
</comment>
<dbReference type="RefSeq" id="WP_006897699.1">
    <property type="nucleotide sequence ID" value="NZ_BAAARB010000001.1"/>
</dbReference>
<evidence type="ECO:0000259" key="1">
    <source>
        <dbReference type="Pfam" id="PF07858"/>
    </source>
</evidence>
<keyword evidence="3" id="KW-1185">Reference proteome</keyword>
<dbReference type="Gene3D" id="3.10.450.50">
    <property type="match status" value="1"/>
</dbReference>
<gene>
    <name evidence="2" type="primary">ephG</name>
    <name evidence="2" type="ORF">GCM10009855_00200</name>
</gene>
<dbReference type="InterPro" id="IPR013100">
    <property type="entry name" value="LEH"/>
</dbReference>
<proteinExistence type="predicted"/>
<sequence>MTSQKPTDLVHAFFADLAQGRVEAALECVDDEIVYTNVSLPTVRGKRRFAKVMRGLNGDRIGFDAQIRAISADDDGVVLTERIDELRVGPLRIQFWVCGRNEVREGRIAVWRDYFDFWNCTRGFVRALAAVVVPGLHRPLEDPVSAYSVNR</sequence>
<accession>A0ABN3GZ19</accession>
<feature type="domain" description="Limonene-1,2-epoxide hydrolase" evidence="1">
    <location>
        <begin position="6"/>
        <end position="125"/>
    </location>
</feature>
<evidence type="ECO:0000313" key="2">
    <source>
        <dbReference type="EMBL" id="GAA2364960.1"/>
    </source>
</evidence>
<dbReference type="Pfam" id="PF07858">
    <property type="entry name" value="LEH"/>
    <property type="match status" value="1"/>
</dbReference>
<evidence type="ECO:0000313" key="3">
    <source>
        <dbReference type="Proteomes" id="UP001501170"/>
    </source>
</evidence>
<protein>
    <submittedName>
        <fullName evidence="2">Epoxide hydrolase</fullName>
    </submittedName>
</protein>
<reference evidence="2 3" key="1">
    <citation type="journal article" date="2019" name="Int. J. Syst. Evol. Microbiol.">
        <title>The Global Catalogue of Microorganisms (GCM) 10K type strain sequencing project: providing services to taxonomists for standard genome sequencing and annotation.</title>
        <authorList>
            <consortium name="The Broad Institute Genomics Platform"/>
            <consortium name="The Broad Institute Genome Sequencing Center for Infectious Disease"/>
            <person name="Wu L."/>
            <person name="Ma J."/>
        </authorList>
    </citation>
    <scope>NUCLEOTIDE SEQUENCE [LARGE SCALE GENOMIC DNA]</scope>
    <source>
        <strain evidence="2 3">JCM 16227</strain>
    </source>
</reference>
<dbReference type="InterPro" id="IPR032710">
    <property type="entry name" value="NTF2-like_dom_sf"/>
</dbReference>
<dbReference type="Proteomes" id="UP001501170">
    <property type="component" value="Unassembled WGS sequence"/>
</dbReference>